<organism evidence="2">
    <name type="scientific">Caldiarchaeum subterraneum</name>
    <dbReference type="NCBI Taxonomy" id="311458"/>
    <lineage>
        <taxon>Archaea</taxon>
        <taxon>Nitrososphaerota</taxon>
        <taxon>Candidatus Caldarchaeales</taxon>
        <taxon>Candidatus Caldarchaeaceae</taxon>
        <taxon>Candidatus Caldarchaeum</taxon>
    </lineage>
</organism>
<name>A0A7C5L7L5_CALS0</name>
<feature type="transmembrane region" description="Helical" evidence="1">
    <location>
        <begin position="156"/>
        <end position="175"/>
    </location>
</feature>
<dbReference type="AlphaFoldDB" id="A0A7C5L7L5"/>
<dbReference type="EMBL" id="DRWN01000042">
    <property type="protein sequence ID" value="HHK68557.1"/>
    <property type="molecule type" value="Genomic_DNA"/>
</dbReference>
<comment type="caution">
    <text evidence="2">The sequence shown here is derived from an EMBL/GenBank/DDBJ whole genome shotgun (WGS) entry which is preliminary data.</text>
</comment>
<sequence length="237" mass="24886">MMRRLIVAAALAPPIVISLLALTKVNLSNYYVAVGIVSLLLISSTDKVKWMGVGLVYIPAIYTVGLLLTGVVKPFLGLASGYILAAPLVLAIATYSSGTAAGMVSGYFSSYTTALLIYGVVAAGNVTPETIFVNLVRNIVGFFSRDQINLVPQETPPYMLLASLTALATLALMLGMLTRKKLVVTPVFLKAVVSSVAAVALGTVTVYMFPAVTSLLLLALAAGLTVLSALMLRDRDD</sequence>
<proteinExistence type="predicted"/>
<evidence type="ECO:0000256" key="1">
    <source>
        <dbReference type="SAM" id="Phobius"/>
    </source>
</evidence>
<protein>
    <submittedName>
        <fullName evidence="2">Uncharacterized protein</fullName>
    </submittedName>
</protein>
<evidence type="ECO:0000313" key="2">
    <source>
        <dbReference type="EMBL" id="HHK68557.1"/>
    </source>
</evidence>
<accession>A0A7C5L7L5</accession>
<feature type="transmembrane region" description="Helical" evidence="1">
    <location>
        <begin position="187"/>
        <end position="209"/>
    </location>
</feature>
<reference evidence="2" key="1">
    <citation type="journal article" date="2020" name="mSystems">
        <title>Genome- and Community-Level Interaction Insights into Carbon Utilization and Element Cycling Functions of Hydrothermarchaeota in Hydrothermal Sediment.</title>
        <authorList>
            <person name="Zhou Z."/>
            <person name="Liu Y."/>
            <person name="Xu W."/>
            <person name="Pan J."/>
            <person name="Luo Z.H."/>
            <person name="Li M."/>
        </authorList>
    </citation>
    <scope>NUCLEOTIDE SEQUENCE [LARGE SCALE GENOMIC DNA]</scope>
    <source>
        <strain evidence="2">SpSt-1056</strain>
    </source>
</reference>
<feature type="transmembrane region" description="Helical" evidence="1">
    <location>
        <begin position="82"/>
        <end position="108"/>
    </location>
</feature>
<feature type="transmembrane region" description="Helical" evidence="1">
    <location>
        <begin position="215"/>
        <end position="232"/>
    </location>
</feature>
<gene>
    <name evidence="2" type="ORF">ENM11_05320</name>
</gene>
<keyword evidence="1" id="KW-0812">Transmembrane</keyword>
<keyword evidence="1" id="KW-1133">Transmembrane helix</keyword>
<feature type="transmembrane region" description="Helical" evidence="1">
    <location>
        <begin position="115"/>
        <end position="136"/>
    </location>
</feature>
<feature type="transmembrane region" description="Helical" evidence="1">
    <location>
        <begin position="28"/>
        <end position="44"/>
    </location>
</feature>
<keyword evidence="1" id="KW-0472">Membrane</keyword>
<feature type="transmembrane region" description="Helical" evidence="1">
    <location>
        <begin position="56"/>
        <end position="76"/>
    </location>
</feature>